<dbReference type="KEGG" id="vg:80521747"/>
<keyword evidence="2" id="KW-1185">Reference proteome</keyword>
<dbReference type="RefSeq" id="YP_010784533.1">
    <property type="nucleotide sequence ID" value="NC_075288.1"/>
</dbReference>
<dbReference type="GeneID" id="80521747"/>
<reference evidence="1 2" key="1">
    <citation type="submission" date="2018-07" db="EMBL/GenBank/DDBJ databases">
        <title>Uncovering a Universe of Circular DNA Viruses in Animal Metagenomes.</title>
        <authorList>
            <person name="Tisza M."/>
            <person name="Buck C."/>
            <person name="Pastrana D."/>
            <person name="Welch N."/>
            <person name="Peretti A."/>
        </authorList>
    </citation>
    <scope>NUCLEOTIDE SEQUENCE [LARGE SCALE GENOMIC DNA]</scope>
    <source>
        <strain evidence="1">Ctcj270</strain>
    </source>
</reference>
<protein>
    <submittedName>
        <fullName evidence="1">Uncharacterized protein</fullName>
    </submittedName>
</protein>
<organism evidence="1 2">
    <name type="scientific">Genomoviridae sp</name>
    <dbReference type="NCBI Taxonomy" id="2202565"/>
    <lineage>
        <taxon>Viruses</taxon>
        <taxon>Monodnaviria</taxon>
        <taxon>Shotokuvirae</taxon>
        <taxon>Cressdnaviricota</taxon>
        <taxon>Repensiviricetes</taxon>
        <taxon>Geplafuvirales</taxon>
        <taxon>Genomoviridae</taxon>
    </lineage>
</organism>
<sequence>MASLLTHNAQGSILGMFLTNSLKLEQSASSPERHMLMAVLTFMSLQIGEDANASDAMTLPMSTLSTLILCRHGELHILAGIMQRRMATLWQEGSNAQEDPAIIFCERIISGTKLWMQSLENSFLNLLESWHLLISPSLSQVSASMLTGGMQSLLQHTRDRLSEIFDSTCHHILDLSSGATTFVQGAMDNLVRISFLRGGSSLHSVSGASAGGLVPHPPVVSLIDWSKRSFAD</sequence>
<evidence type="ECO:0000313" key="1">
    <source>
        <dbReference type="EMBL" id="AXH77147.1"/>
    </source>
</evidence>
<name>A0A345N0J7_9VIRU</name>
<accession>A0A345N0J7</accession>
<proteinExistence type="predicted"/>
<evidence type="ECO:0000313" key="2">
    <source>
        <dbReference type="Proteomes" id="UP000279752"/>
    </source>
</evidence>
<dbReference type="EMBL" id="MH617534">
    <property type="protein sequence ID" value="AXH77147.1"/>
    <property type="molecule type" value="Genomic_DNA"/>
</dbReference>
<dbReference type="Proteomes" id="UP000279752">
    <property type="component" value="Segment"/>
</dbReference>